<accession>A0A4C1W8P7</accession>
<gene>
    <name evidence="2" type="ORF">EVAR_45935_1</name>
</gene>
<dbReference type="Proteomes" id="UP000299102">
    <property type="component" value="Unassembled WGS sequence"/>
</dbReference>
<feature type="transmembrane region" description="Helical" evidence="1">
    <location>
        <begin position="125"/>
        <end position="148"/>
    </location>
</feature>
<feature type="transmembrane region" description="Helical" evidence="1">
    <location>
        <begin position="194"/>
        <end position="215"/>
    </location>
</feature>
<dbReference type="PANTHER" id="PTHR46953:SF1">
    <property type="entry name" value="G-PROTEIN COUPLED RECEPTOR MTH-LIKE 1-RELATED"/>
    <property type="match status" value="1"/>
</dbReference>
<keyword evidence="1" id="KW-0812">Transmembrane</keyword>
<dbReference type="Gene3D" id="1.20.1070.10">
    <property type="entry name" value="Rhodopsin 7-helix transmembrane proteins"/>
    <property type="match status" value="1"/>
</dbReference>
<dbReference type="STRING" id="151549.A0A4C1W8P7"/>
<sequence>MDSSLMLERSNLYNRFAHYNKYNFCIDYEYVEASNKFEFIWVGYEPLEDENDIPFTAPILILSAIFLGLVAVVHVLIPKRSISQFIVQRYATSQFCGFALLAIMQIVSYINKEIVNPMCKPVSIVIYYFFMASFLWLNVMSYDIWWATKFLLAEKRNRRSESKSGDHVEKMKHVGEGLINKFNRKPGLFSKKTLYKYSACAFGLPLAMSTAIAVVDYCDLSDYPYIIKPNFGSKNCFFVGN</sequence>
<feature type="transmembrane region" description="Helical" evidence="1">
    <location>
        <begin position="89"/>
        <end position="110"/>
    </location>
</feature>
<dbReference type="PANTHER" id="PTHR46953">
    <property type="entry name" value="G-PROTEIN COUPLED RECEPTOR MTH-LIKE 1-RELATED"/>
    <property type="match status" value="1"/>
</dbReference>
<feature type="transmembrane region" description="Helical" evidence="1">
    <location>
        <begin position="55"/>
        <end position="77"/>
    </location>
</feature>
<evidence type="ECO:0000256" key="1">
    <source>
        <dbReference type="SAM" id="Phobius"/>
    </source>
</evidence>
<evidence type="ECO:0000313" key="2">
    <source>
        <dbReference type="EMBL" id="GBP46515.1"/>
    </source>
</evidence>
<protein>
    <submittedName>
        <fullName evidence="2">Uncharacterized protein</fullName>
    </submittedName>
</protein>
<dbReference type="AlphaFoldDB" id="A0A4C1W8P7"/>
<proteinExistence type="predicted"/>
<keyword evidence="1" id="KW-0472">Membrane</keyword>
<keyword evidence="1" id="KW-1133">Transmembrane helix</keyword>
<comment type="caution">
    <text evidence="2">The sequence shown here is derived from an EMBL/GenBank/DDBJ whole genome shotgun (WGS) entry which is preliminary data.</text>
</comment>
<reference evidence="2 3" key="1">
    <citation type="journal article" date="2019" name="Commun. Biol.">
        <title>The bagworm genome reveals a unique fibroin gene that provides high tensile strength.</title>
        <authorList>
            <person name="Kono N."/>
            <person name="Nakamura H."/>
            <person name="Ohtoshi R."/>
            <person name="Tomita M."/>
            <person name="Numata K."/>
            <person name="Arakawa K."/>
        </authorList>
    </citation>
    <scope>NUCLEOTIDE SEQUENCE [LARGE SCALE GENOMIC DNA]</scope>
</reference>
<name>A0A4C1W8P7_EUMVA</name>
<dbReference type="EMBL" id="BGZK01000485">
    <property type="protein sequence ID" value="GBP46515.1"/>
    <property type="molecule type" value="Genomic_DNA"/>
</dbReference>
<dbReference type="InterPro" id="IPR052808">
    <property type="entry name" value="GPCR_Mth-like"/>
</dbReference>
<organism evidence="2 3">
    <name type="scientific">Eumeta variegata</name>
    <name type="common">Bagworm moth</name>
    <name type="synonym">Eumeta japonica</name>
    <dbReference type="NCBI Taxonomy" id="151549"/>
    <lineage>
        <taxon>Eukaryota</taxon>
        <taxon>Metazoa</taxon>
        <taxon>Ecdysozoa</taxon>
        <taxon>Arthropoda</taxon>
        <taxon>Hexapoda</taxon>
        <taxon>Insecta</taxon>
        <taxon>Pterygota</taxon>
        <taxon>Neoptera</taxon>
        <taxon>Endopterygota</taxon>
        <taxon>Lepidoptera</taxon>
        <taxon>Glossata</taxon>
        <taxon>Ditrysia</taxon>
        <taxon>Tineoidea</taxon>
        <taxon>Psychidae</taxon>
        <taxon>Oiketicinae</taxon>
        <taxon>Eumeta</taxon>
    </lineage>
</organism>
<keyword evidence="3" id="KW-1185">Reference proteome</keyword>
<evidence type="ECO:0000313" key="3">
    <source>
        <dbReference type="Proteomes" id="UP000299102"/>
    </source>
</evidence>
<dbReference type="OrthoDB" id="6134459at2759"/>